<dbReference type="EMBL" id="WSSB01000014">
    <property type="protein sequence ID" value="MXR38015.1"/>
    <property type="molecule type" value="Genomic_DNA"/>
</dbReference>
<proteinExistence type="predicted"/>
<evidence type="ECO:0000313" key="4">
    <source>
        <dbReference type="Proteomes" id="UP000467214"/>
    </source>
</evidence>
<dbReference type="InterPro" id="IPR058531">
    <property type="entry name" value="Baseplate_J_M"/>
</dbReference>
<organism evidence="3 4">
    <name type="scientific">Craterilacuibacter sinensis</name>
    <dbReference type="NCBI Taxonomy" id="2686017"/>
    <lineage>
        <taxon>Bacteria</taxon>
        <taxon>Pseudomonadati</taxon>
        <taxon>Pseudomonadota</taxon>
        <taxon>Betaproteobacteria</taxon>
        <taxon>Neisseriales</taxon>
        <taxon>Neisseriaceae</taxon>
        <taxon>Craterilacuibacter</taxon>
    </lineage>
</organism>
<name>A0A845BNS7_9NEIS</name>
<dbReference type="InterPro" id="IPR014507">
    <property type="entry name" value="Baseplate_assembly_J_pred"/>
</dbReference>
<dbReference type="Pfam" id="PF26079">
    <property type="entry name" value="Baseplate_J_C"/>
    <property type="match status" value="1"/>
</dbReference>
<dbReference type="PANTHER" id="PTHR35862:SF1">
    <property type="entry name" value="FELS-2 PROPHAGE PROTEIN"/>
    <property type="match status" value="1"/>
</dbReference>
<dbReference type="InterPro" id="IPR058530">
    <property type="entry name" value="Baseplate_J-like_C"/>
</dbReference>
<dbReference type="PIRSF" id="PIRSF020481">
    <property type="entry name" value="BAP"/>
    <property type="match status" value="1"/>
</dbReference>
<dbReference type="AlphaFoldDB" id="A0A845BNS7"/>
<reference evidence="3 4" key="1">
    <citation type="submission" date="2019-12" db="EMBL/GenBank/DDBJ databases">
        <title>Neisseriaceae gen. nov. sp. Genome sequencing and assembly.</title>
        <authorList>
            <person name="Liu Z."/>
            <person name="Li A."/>
        </authorList>
    </citation>
    <scope>NUCLEOTIDE SEQUENCE [LARGE SCALE GENOMIC DNA]</scope>
    <source>
        <strain evidence="3 4">B2N2-7</strain>
    </source>
</reference>
<feature type="domain" description="Baseplate J-like C-terminal" evidence="2">
    <location>
        <begin position="217"/>
        <end position="291"/>
    </location>
</feature>
<evidence type="ECO:0000259" key="1">
    <source>
        <dbReference type="Pfam" id="PF26078"/>
    </source>
</evidence>
<evidence type="ECO:0000259" key="2">
    <source>
        <dbReference type="Pfam" id="PF26079"/>
    </source>
</evidence>
<comment type="caution">
    <text evidence="3">The sequence shown here is derived from an EMBL/GenBank/DDBJ whole genome shotgun (WGS) entry which is preliminary data.</text>
</comment>
<dbReference type="Proteomes" id="UP000467214">
    <property type="component" value="Unassembled WGS sequence"/>
</dbReference>
<sequence length="302" mass="32538">MPSVDLTQLPAPKVIEEIDYETLLQQRKNRLITAVPADIRDQVAATLALETEPLTILLQENSYTEMILRQRINEAAKAVTLAYALDSDLDVIAANLDTERKIIQPAEPDAAPPVPEVMESNDEFRARAQLAFEGLSVAGPRGAYEFHALSADPRVADVKAVSPAPCEVVVTVLARAGDGAAPADLVTVVATALDDEDIRPVGDFVTVQSAAIVPYVIEATLFFFPGPEAEPIRAAAEASLRDFISKQRRIGRDIRRSAIYAALHVEGIQRVELAKPSQDIVITTSQAGHCTGYTLTMGGADE</sequence>
<dbReference type="RefSeq" id="WP_160797886.1">
    <property type="nucleotide sequence ID" value="NZ_WSSB01000014.1"/>
</dbReference>
<dbReference type="PANTHER" id="PTHR35862">
    <property type="entry name" value="FELS-2 PROPHAGE PROTEIN"/>
    <property type="match status" value="1"/>
</dbReference>
<accession>A0A845BNS7</accession>
<evidence type="ECO:0000313" key="3">
    <source>
        <dbReference type="EMBL" id="MXR38015.1"/>
    </source>
</evidence>
<keyword evidence="4" id="KW-1185">Reference proteome</keyword>
<dbReference type="InterPro" id="IPR052726">
    <property type="entry name" value="Phage_Baseplate_Hub"/>
</dbReference>
<protein>
    <submittedName>
        <fullName evidence="3">Baseplate assembly protein</fullName>
    </submittedName>
</protein>
<feature type="domain" description="Baseplate J-like central" evidence="1">
    <location>
        <begin position="137"/>
        <end position="208"/>
    </location>
</feature>
<dbReference type="Pfam" id="PF26078">
    <property type="entry name" value="Baseplate_J_M"/>
    <property type="match status" value="1"/>
</dbReference>
<gene>
    <name evidence="3" type="ORF">GQF02_13635</name>
</gene>